<evidence type="ECO:0000313" key="1">
    <source>
        <dbReference type="EMBL" id="GAH42717.1"/>
    </source>
</evidence>
<reference evidence="1" key="1">
    <citation type="journal article" date="2014" name="Front. Microbiol.">
        <title>High frequency of phylogenetically diverse reductive dehalogenase-homologous genes in deep subseafloor sedimentary metagenomes.</title>
        <authorList>
            <person name="Kawai M."/>
            <person name="Futagami T."/>
            <person name="Toyoda A."/>
            <person name="Takaki Y."/>
            <person name="Nishi S."/>
            <person name="Hori S."/>
            <person name="Arai W."/>
            <person name="Tsubouchi T."/>
            <person name="Morono Y."/>
            <person name="Uchiyama I."/>
            <person name="Ito T."/>
            <person name="Fujiyama A."/>
            <person name="Inagaki F."/>
            <person name="Takami H."/>
        </authorList>
    </citation>
    <scope>NUCLEOTIDE SEQUENCE</scope>
    <source>
        <strain evidence="1">Expedition CK06-06</strain>
    </source>
</reference>
<dbReference type="AlphaFoldDB" id="X1FCL5"/>
<sequence length="86" mass="9748">MSLCGNFVELVEKFKLLDDDDFVKLKDADIENEQFKAEHIEVYIEKKIIPELEGKQLTIVDAAVGEVNGKKVGLLFIKKNSNVYSC</sequence>
<protein>
    <submittedName>
        <fullName evidence="1">Uncharacterized protein</fullName>
    </submittedName>
</protein>
<organism evidence="1">
    <name type="scientific">marine sediment metagenome</name>
    <dbReference type="NCBI Taxonomy" id="412755"/>
    <lineage>
        <taxon>unclassified sequences</taxon>
        <taxon>metagenomes</taxon>
        <taxon>ecological metagenomes</taxon>
    </lineage>
</organism>
<name>X1FCL5_9ZZZZ</name>
<dbReference type="EMBL" id="BARU01008554">
    <property type="protein sequence ID" value="GAH42717.1"/>
    <property type="molecule type" value="Genomic_DNA"/>
</dbReference>
<gene>
    <name evidence="1" type="ORF">S03H2_16706</name>
</gene>
<proteinExistence type="predicted"/>
<comment type="caution">
    <text evidence="1">The sequence shown here is derived from an EMBL/GenBank/DDBJ whole genome shotgun (WGS) entry which is preliminary data.</text>
</comment>
<accession>X1FCL5</accession>